<organism evidence="6 7">
    <name type="scientific">Anaeromyces robustus</name>
    <dbReference type="NCBI Taxonomy" id="1754192"/>
    <lineage>
        <taxon>Eukaryota</taxon>
        <taxon>Fungi</taxon>
        <taxon>Fungi incertae sedis</taxon>
        <taxon>Chytridiomycota</taxon>
        <taxon>Chytridiomycota incertae sedis</taxon>
        <taxon>Neocallimastigomycetes</taxon>
        <taxon>Neocallimastigales</taxon>
        <taxon>Neocallimastigaceae</taxon>
        <taxon>Anaeromyces</taxon>
    </lineage>
</organism>
<dbReference type="Pfam" id="PF01096">
    <property type="entry name" value="Zn_ribbon_TFIIS"/>
    <property type="match status" value="1"/>
</dbReference>
<keyword evidence="4" id="KW-1133">Transmembrane helix</keyword>
<dbReference type="OrthoDB" id="10469523at2759"/>
<feature type="domain" description="TFIIS-type" evidence="5">
    <location>
        <begin position="45"/>
        <end position="77"/>
    </location>
</feature>
<evidence type="ECO:0000313" key="7">
    <source>
        <dbReference type="Proteomes" id="UP000193944"/>
    </source>
</evidence>
<feature type="transmembrane region" description="Helical" evidence="4">
    <location>
        <begin position="70"/>
        <end position="89"/>
    </location>
</feature>
<dbReference type="Proteomes" id="UP000193944">
    <property type="component" value="Unassembled WGS sequence"/>
</dbReference>
<accession>A0A1Y1WYK2</accession>
<protein>
    <recommendedName>
        <fullName evidence="5">TFIIS-type domain-containing protein</fullName>
    </recommendedName>
</protein>
<keyword evidence="4" id="KW-0812">Transmembrane</keyword>
<keyword evidence="4" id="KW-0472">Membrane</keyword>
<evidence type="ECO:0000256" key="2">
    <source>
        <dbReference type="ARBA" id="ARBA00022771"/>
    </source>
</evidence>
<evidence type="ECO:0000256" key="1">
    <source>
        <dbReference type="ARBA" id="ARBA00022723"/>
    </source>
</evidence>
<gene>
    <name evidence="6" type="ORF">BCR32DRAFT_282221</name>
</gene>
<dbReference type="AlphaFoldDB" id="A0A1Y1WYK2"/>
<evidence type="ECO:0000259" key="5">
    <source>
        <dbReference type="Pfam" id="PF01096"/>
    </source>
</evidence>
<dbReference type="SUPFAM" id="SSF57783">
    <property type="entry name" value="Zinc beta-ribbon"/>
    <property type="match status" value="1"/>
</dbReference>
<dbReference type="GO" id="GO:0008270">
    <property type="term" value="F:zinc ion binding"/>
    <property type="evidence" value="ECO:0007669"/>
    <property type="project" value="UniProtKB-KW"/>
</dbReference>
<evidence type="ECO:0000313" key="6">
    <source>
        <dbReference type="EMBL" id="ORX78475.1"/>
    </source>
</evidence>
<keyword evidence="3" id="KW-0862">Zinc</keyword>
<comment type="caution">
    <text evidence="6">The sequence shown here is derived from an EMBL/GenBank/DDBJ whole genome shotgun (WGS) entry which is preliminary data.</text>
</comment>
<name>A0A1Y1WYK2_9FUNG</name>
<evidence type="ECO:0000256" key="4">
    <source>
        <dbReference type="SAM" id="Phobius"/>
    </source>
</evidence>
<evidence type="ECO:0000256" key="3">
    <source>
        <dbReference type="ARBA" id="ARBA00022833"/>
    </source>
</evidence>
<dbReference type="InterPro" id="IPR001222">
    <property type="entry name" value="Znf_TFIIS"/>
</dbReference>
<keyword evidence="7" id="KW-1185">Reference proteome</keyword>
<proteinExistence type="predicted"/>
<dbReference type="GO" id="GO:0006351">
    <property type="term" value="P:DNA-templated transcription"/>
    <property type="evidence" value="ECO:0007669"/>
    <property type="project" value="InterPro"/>
</dbReference>
<reference evidence="6 7" key="1">
    <citation type="submission" date="2016-08" db="EMBL/GenBank/DDBJ databases">
        <title>A Parts List for Fungal Cellulosomes Revealed by Comparative Genomics.</title>
        <authorList>
            <consortium name="DOE Joint Genome Institute"/>
            <person name="Haitjema C.H."/>
            <person name="Gilmore S.P."/>
            <person name="Henske J.K."/>
            <person name="Solomon K.V."/>
            <person name="De Groot R."/>
            <person name="Kuo A."/>
            <person name="Mondo S.J."/>
            <person name="Salamov A.A."/>
            <person name="Labutti K."/>
            <person name="Zhao Z."/>
            <person name="Chiniquy J."/>
            <person name="Barry K."/>
            <person name="Brewer H.M."/>
            <person name="Purvine S.O."/>
            <person name="Wright A.T."/>
            <person name="Boxma B."/>
            <person name="Van Alen T."/>
            <person name="Hackstein J.H."/>
            <person name="Baker S.E."/>
            <person name="Grigoriev I.V."/>
            <person name="O'Malley M.A."/>
        </authorList>
    </citation>
    <scope>NUCLEOTIDE SEQUENCE [LARGE SCALE GENOMIC DNA]</scope>
    <source>
        <strain evidence="6 7">S4</strain>
    </source>
</reference>
<reference evidence="6 7" key="2">
    <citation type="submission" date="2016-08" db="EMBL/GenBank/DDBJ databases">
        <title>Pervasive Adenine N6-methylation of Active Genes in Fungi.</title>
        <authorList>
            <consortium name="DOE Joint Genome Institute"/>
            <person name="Mondo S.J."/>
            <person name="Dannebaum R.O."/>
            <person name="Kuo R.C."/>
            <person name="Labutti K."/>
            <person name="Haridas S."/>
            <person name="Kuo A."/>
            <person name="Salamov A."/>
            <person name="Ahrendt S.R."/>
            <person name="Lipzen A."/>
            <person name="Sullivan W."/>
            <person name="Andreopoulos W.B."/>
            <person name="Clum A."/>
            <person name="Lindquist E."/>
            <person name="Daum C."/>
            <person name="Ramamoorthy G.K."/>
            <person name="Gryganskyi A."/>
            <person name="Culley D."/>
            <person name="Magnuson J.K."/>
            <person name="James T.Y."/>
            <person name="O'Malley M.A."/>
            <person name="Stajich J.E."/>
            <person name="Spatafora J.W."/>
            <person name="Visel A."/>
            <person name="Grigoriev I.V."/>
        </authorList>
    </citation>
    <scope>NUCLEOTIDE SEQUENCE [LARGE SCALE GENOMIC DNA]</scope>
    <source>
        <strain evidence="6 7">S4</strain>
    </source>
</reference>
<dbReference type="EMBL" id="MCFG01000208">
    <property type="protein sequence ID" value="ORX78475.1"/>
    <property type="molecule type" value="Genomic_DNA"/>
</dbReference>
<sequence>MDNNSLDKFFEESPLFKEERLSEKKKLNLIDDKVINSMSMDGALRCKRCNNNNIVMKRLQIRRSDEAGHLVYYCLNCIGVTFIVKINWFNIV</sequence>
<dbReference type="Gene3D" id="2.20.25.10">
    <property type="match status" value="1"/>
</dbReference>
<dbReference type="GO" id="GO:0003676">
    <property type="term" value="F:nucleic acid binding"/>
    <property type="evidence" value="ECO:0007669"/>
    <property type="project" value="InterPro"/>
</dbReference>
<keyword evidence="1" id="KW-0479">Metal-binding</keyword>
<keyword evidence="2" id="KW-0863">Zinc-finger</keyword>